<name>A0ABV1GIU6_9FIRM</name>
<gene>
    <name evidence="1" type="ORF">WMO24_14220</name>
</gene>
<proteinExistence type="predicted"/>
<protein>
    <submittedName>
        <fullName evidence="1">Uncharacterized protein</fullName>
    </submittedName>
</protein>
<comment type="caution">
    <text evidence="1">The sequence shown here is derived from an EMBL/GenBank/DDBJ whole genome shotgun (WGS) entry which is preliminary data.</text>
</comment>
<organism evidence="1 2">
    <name type="scientific">Ruthenibacterium intestinale</name>
    <dbReference type="NCBI Taxonomy" id="3133163"/>
    <lineage>
        <taxon>Bacteria</taxon>
        <taxon>Bacillati</taxon>
        <taxon>Bacillota</taxon>
        <taxon>Clostridia</taxon>
        <taxon>Eubacteriales</taxon>
        <taxon>Oscillospiraceae</taxon>
        <taxon>Ruthenibacterium</taxon>
    </lineage>
</organism>
<keyword evidence="2" id="KW-1185">Reference proteome</keyword>
<dbReference type="Proteomes" id="UP001477672">
    <property type="component" value="Unassembled WGS sequence"/>
</dbReference>
<sequence length="214" mass="24558">MEDTVPRRQPSSSSENSFFIIIDNPKYGEVNPQSSNSRENVSTNTLGTNNFSTQRIPLWLENKLLDFIALTDEEKRRKLINDAVSKLMPYLELYNYDEESENYIWSVVDNIASKSISILGAAFQEIVIRRNDCVNILCAIAKCLCSFELQQTAEWGPMILLSLFSHKSDTVKEYAVFLLENWQDKSLLPILKNLDCRAAWLRAYIDSVVFEIEG</sequence>
<dbReference type="EMBL" id="JBBMFA010000111">
    <property type="protein sequence ID" value="MEQ2521573.1"/>
    <property type="molecule type" value="Genomic_DNA"/>
</dbReference>
<evidence type="ECO:0000313" key="1">
    <source>
        <dbReference type="EMBL" id="MEQ2521573.1"/>
    </source>
</evidence>
<evidence type="ECO:0000313" key="2">
    <source>
        <dbReference type="Proteomes" id="UP001477672"/>
    </source>
</evidence>
<accession>A0ABV1GIU6</accession>
<reference evidence="1 2" key="1">
    <citation type="submission" date="2024-03" db="EMBL/GenBank/DDBJ databases">
        <title>Human intestinal bacterial collection.</title>
        <authorList>
            <person name="Pauvert C."/>
            <person name="Hitch T.C.A."/>
            <person name="Clavel T."/>
        </authorList>
    </citation>
    <scope>NUCLEOTIDE SEQUENCE [LARGE SCALE GENOMIC DNA]</scope>
    <source>
        <strain evidence="1 2">CLA-JM-H11</strain>
    </source>
</reference>